<evidence type="ECO:0000256" key="6">
    <source>
        <dbReference type="ARBA" id="ARBA00022737"/>
    </source>
</evidence>
<evidence type="ECO:0000256" key="5">
    <source>
        <dbReference type="ARBA" id="ARBA00022729"/>
    </source>
</evidence>
<dbReference type="PANTHER" id="PTHR48006">
    <property type="entry name" value="LEUCINE-RICH REPEAT-CONTAINING PROTEIN DDB_G0281931-RELATED"/>
    <property type="match status" value="1"/>
</dbReference>
<evidence type="ECO:0000256" key="7">
    <source>
        <dbReference type="ARBA" id="ARBA00022741"/>
    </source>
</evidence>
<keyword evidence="13" id="KW-1185">Reference proteome</keyword>
<dbReference type="EC" id="2.7.11.1" evidence="1"/>
<dbReference type="GO" id="GO:0038023">
    <property type="term" value="F:signaling receptor activity"/>
    <property type="evidence" value="ECO:0000318"/>
    <property type="project" value="GO_Central"/>
</dbReference>
<keyword evidence="8" id="KW-0067">ATP-binding</keyword>
<dbReference type="Gene3D" id="3.80.10.10">
    <property type="entry name" value="Ribonuclease Inhibitor"/>
    <property type="match status" value="1"/>
</dbReference>
<dbReference type="STRING" id="29655.A0A0K9PCQ2"/>
<dbReference type="OMA" id="MWASENA"/>
<dbReference type="AlphaFoldDB" id="A0A0K9PCQ2"/>
<comment type="caution">
    <text evidence="12">The sequence shown here is derived from an EMBL/GenBank/DDBJ whole genome shotgun (WGS) entry which is preliminary data.</text>
</comment>
<evidence type="ECO:0000259" key="11">
    <source>
        <dbReference type="Pfam" id="PF11721"/>
    </source>
</evidence>
<sequence length="289" mass="32498">MEIISLVHFPQRSGNMKNLQVLYLSRNQFEGEIPNSLENLTKLRRLYLGFNNLSGDLPNSIFNIPTLEIMYLNNNFNGGLPNKKSDKLIIIDISSNNLQGKIPQWNDVSMNLVNNQFSAQDIEKIQPQGLECLQKTSKCSAGKDLSRKSTTTLKYYGLGLKTGNYNVDLMFANIDNDDTYAFDIYIQGLLKIKNFQIGVMNNKASILSYTIPVTENTKMIEISLIPKFNSKVLISAINVTPDFKVATSKEEGGMKRSTKIGILVGLSIFIVILCVIGYRLWARKSSTNY</sequence>
<keyword evidence="4" id="KW-0808">Transferase</keyword>
<keyword evidence="10" id="KW-0812">Transmembrane</keyword>
<keyword evidence="6" id="KW-0677">Repeat</keyword>
<evidence type="ECO:0000256" key="2">
    <source>
        <dbReference type="ARBA" id="ARBA00022553"/>
    </source>
</evidence>
<evidence type="ECO:0000256" key="9">
    <source>
        <dbReference type="ARBA" id="ARBA00023180"/>
    </source>
</evidence>
<proteinExistence type="predicted"/>
<gene>
    <name evidence="12" type="ORF">ZOSMA_2G00020</name>
</gene>
<keyword evidence="3" id="KW-0433">Leucine-rich repeat</keyword>
<evidence type="ECO:0000256" key="8">
    <source>
        <dbReference type="ARBA" id="ARBA00022840"/>
    </source>
</evidence>
<reference evidence="13" key="1">
    <citation type="journal article" date="2016" name="Nature">
        <title>The genome of the seagrass Zostera marina reveals angiosperm adaptation to the sea.</title>
        <authorList>
            <person name="Olsen J.L."/>
            <person name="Rouze P."/>
            <person name="Verhelst B."/>
            <person name="Lin Y.-C."/>
            <person name="Bayer T."/>
            <person name="Collen J."/>
            <person name="Dattolo E."/>
            <person name="De Paoli E."/>
            <person name="Dittami S."/>
            <person name="Maumus F."/>
            <person name="Michel G."/>
            <person name="Kersting A."/>
            <person name="Lauritano C."/>
            <person name="Lohaus R."/>
            <person name="Toepel M."/>
            <person name="Tonon T."/>
            <person name="Vanneste K."/>
            <person name="Amirebrahimi M."/>
            <person name="Brakel J."/>
            <person name="Bostroem C."/>
            <person name="Chovatia M."/>
            <person name="Grimwood J."/>
            <person name="Jenkins J.W."/>
            <person name="Jueterbock A."/>
            <person name="Mraz A."/>
            <person name="Stam W.T."/>
            <person name="Tice H."/>
            <person name="Bornberg-Bauer E."/>
            <person name="Green P.J."/>
            <person name="Pearson G.A."/>
            <person name="Procaccini G."/>
            <person name="Duarte C.M."/>
            <person name="Schmutz J."/>
            <person name="Reusch T.B.H."/>
            <person name="Van de Peer Y."/>
        </authorList>
    </citation>
    <scope>NUCLEOTIDE SEQUENCE [LARGE SCALE GENOMIC DNA]</scope>
    <source>
        <strain evidence="13">cv. Finnish</strain>
    </source>
</reference>
<dbReference type="Pfam" id="PF11721">
    <property type="entry name" value="Malectin"/>
    <property type="match status" value="1"/>
</dbReference>
<name>A0A0K9PCQ2_ZOSMR</name>
<keyword evidence="2" id="KW-0597">Phosphoprotein</keyword>
<dbReference type="Pfam" id="PF12799">
    <property type="entry name" value="LRR_4"/>
    <property type="match status" value="1"/>
</dbReference>
<evidence type="ECO:0000256" key="1">
    <source>
        <dbReference type="ARBA" id="ARBA00012513"/>
    </source>
</evidence>
<dbReference type="SUPFAM" id="SSF52058">
    <property type="entry name" value="L domain-like"/>
    <property type="match status" value="1"/>
</dbReference>
<evidence type="ECO:0000256" key="10">
    <source>
        <dbReference type="SAM" id="Phobius"/>
    </source>
</evidence>
<keyword evidence="5" id="KW-0732">Signal</keyword>
<evidence type="ECO:0000256" key="3">
    <source>
        <dbReference type="ARBA" id="ARBA00022614"/>
    </source>
</evidence>
<dbReference type="InterPro" id="IPR025875">
    <property type="entry name" value="Leu-rich_rpt_4"/>
</dbReference>
<organism evidence="12 13">
    <name type="scientific">Zostera marina</name>
    <name type="common">Eelgrass</name>
    <dbReference type="NCBI Taxonomy" id="29655"/>
    <lineage>
        <taxon>Eukaryota</taxon>
        <taxon>Viridiplantae</taxon>
        <taxon>Streptophyta</taxon>
        <taxon>Embryophyta</taxon>
        <taxon>Tracheophyta</taxon>
        <taxon>Spermatophyta</taxon>
        <taxon>Magnoliopsida</taxon>
        <taxon>Liliopsida</taxon>
        <taxon>Zosteraceae</taxon>
        <taxon>Zostera</taxon>
    </lineage>
</organism>
<dbReference type="GO" id="GO:0005524">
    <property type="term" value="F:ATP binding"/>
    <property type="evidence" value="ECO:0007669"/>
    <property type="project" value="UniProtKB-KW"/>
</dbReference>
<evidence type="ECO:0000313" key="13">
    <source>
        <dbReference type="Proteomes" id="UP000036987"/>
    </source>
</evidence>
<dbReference type="GO" id="GO:0005886">
    <property type="term" value="C:plasma membrane"/>
    <property type="evidence" value="ECO:0000318"/>
    <property type="project" value="GO_Central"/>
</dbReference>
<dbReference type="PANTHER" id="PTHR48006:SF62">
    <property type="entry name" value="LEUCINE-RICH REPEAT TRANSMEMBRANE PROTEIN KINASE"/>
    <property type="match status" value="1"/>
</dbReference>
<dbReference type="Gene3D" id="2.60.120.430">
    <property type="entry name" value="Galactose-binding lectin"/>
    <property type="match status" value="1"/>
</dbReference>
<dbReference type="OrthoDB" id="1938112at2759"/>
<keyword evidence="10" id="KW-1133">Transmembrane helix</keyword>
<keyword evidence="10" id="KW-0472">Membrane</keyword>
<dbReference type="GO" id="GO:0004674">
    <property type="term" value="F:protein serine/threonine kinase activity"/>
    <property type="evidence" value="ECO:0007669"/>
    <property type="project" value="UniProtKB-EC"/>
</dbReference>
<protein>
    <recommendedName>
        <fullName evidence="1">non-specific serine/threonine protein kinase</fullName>
        <ecNumber evidence="1">2.7.11.1</ecNumber>
    </recommendedName>
</protein>
<evidence type="ECO:0000256" key="4">
    <source>
        <dbReference type="ARBA" id="ARBA00022679"/>
    </source>
</evidence>
<feature type="domain" description="Malectin" evidence="11">
    <location>
        <begin position="147"/>
        <end position="236"/>
    </location>
</feature>
<keyword evidence="9" id="KW-0325">Glycoprotein</keyword>
<evidence type="ECO:0000313" key="12">
    <source>
        <dbReference type="EMBL" id="KMZ65995.1"/>
    </source>
</evidence>
<keyword evidence="7" id="KW-0547">Nucleotide-binding</keyword>
<dbReference type="InterPro" id="IPR051824">
    <property type="entry name" value="LRR_Rcpt-Like_S/T_Kinase"/>
</dbReference>
<accession>A0A0K9PCQ2</accession>
<dbReference type="Proteomes" id="UP000036987">
    <property type="component" value="Unassembled WGS sequence"/>
</dbReference>
<feature type="transmembrane region" description="Helical" evidence="10">
    <location>
        <begin position="260"/>
        <end position="281"/>
    </location>
</feature>
<dbReference type="InterPro" id="IPR032675">
    <property type="entry name" value="LRR_dom_sf"/>
</dbReference>
<dbReference type="EMBL" id="LFYR01000981">
    <property type="protein sequence ID" value="KMZ65995.1"/>
    <property type="molecule type" value="Genomic_DNA"/>
</dbReference>
<dbReference type="InterPro" id="IPR021720">
    <property type="entry name" value="Malectin_dom"/>
</dbReference>